<dbReference type="EMBL" id="UGHH01000002">
    <property type="protein sequence ID" value="STO63145.1"/>
    <property type="molecule type" value="Genomic_DNA"/>
</dbReference>
<reference evidence="1 2" key="1">
    <citation type="submission" date="2018-06" db="EMBL/GenBank/DDBJ databases">
        <authorList>
            <consortium name="Pathogen Informatics"/>
            <person name="Doyle S."/>
        </authorList>
    </citation>
    <scope>NUCLEOTIDE SEQUENCE [LARGE SCALE GENOMIC DNA]</scope>
    <source>
        <strain evidence="1 2">NCTC10794</strain>
    </source>
</reference>
<evidence type="ECO:0000313" key="1">
    <source>
        <dbReference type="EMBL" id="STO63145.1"/>
    </source>
</evidence>
<accession>A0A377HY45</accession>
<gene>
    <name evidence="1" type="ORF">NCTC10794_00150</name>
</gene>
<dbReference type="AlphaFoldDB" id="A0A377HY45"/>
<protein>
    <submittedName>
        <fullName evidence="1">Uncharacterized protein</fullName>
    </submittedName>
</protein>
<proteinExistence type="predicted"/>
<dbReference type="RefSeq" id="WP_119221903.1">
    <property type="nucleotide sequence ID" value="NZ_UGHH01000002.1"/>
</dbReference>
<sequence length="123" mass="14252">MSEYTISLAFSVWHHYLKQFTEKHQISLPIFPEQLKKVDISHFLPKAEEIVLGKLPEIHQGRKTLPCSKGDLNNKEADIYYKYQPLYLLEKTSVITSGIIFPLLCGFPLFLLPRSQQPLHSKL</sequence>
<name>A0A377HY45_HAEPH</name>
<organism evidence="1 2">
    <name type="scientific">Haemophilus parahaemolyticus</name>
    <dbReference type="NCBI Taxonomy" id="735"/>
    <lineage>
        <taxon>Bacteria</taxon>
        <taxon>Pseudomonadati</taxon>
        <taxon>Pseudomonadota</taxon>
        <taxon>Gammaproteobacteria</taxon>
        <taxon>Pasteurellales</taxon>
        <taxon>Pasteurellaceae</taxon>
        <taxon>Haemophilus</taxon>
    </lineage>
</organism>
<evidence type="ECO:0000313" key="2">
    <source>
        <dbReference type="Proteomes" id="UP000254867"/>
    </source>
</evidence>
<dbReference type="Proteomes" id="UP000254867">
    <property type="component" value="Unassembled WGS sequence"/>
</dbReference>